<sequence length="154" mass="17037">MSTTRSINRQSITTLNDISPARRRADCTAILRQRPLQHCAISPRSLLSPAQWDAARRLRSLAPSRSDAGRGARAVPLALGDSGERQWDRLAIESRDDESRYLGIAASPFVVVDNRMRFFLRSDRLVRDAANGLCVKLRSVVSSDFALLSVLTGC</sequence>
<dbReference type="AlphaFoldDB" id="A0A4C1YUZ6"/>
<proteinExistence type="predicted"/>
<reference evidence="1 2" key="1">
    <citation type="journal article" date="2019" name="Commun. Biol.">
        <title>The bagworm genome reveals a unique fibroin gene that provides high tensile strength.</title>
        <authorList>
            <person name="Kono N."/>
            <person name="Nakamura H."/>
            <person name="Ohtoshi R."/>
            <person name="Tomita M."/>
            <person name="Numata K."/>
            <person name="Arakawa K."/>
        </authorList>
    </citation>
    <scope>NUCLEOTIDE SEQUENCE [LARGE SCALE GENOMIC DNA]</scope>
</reference>
<evidence type="ECO:0000313" key="1">
    <source>
        <dbReference type="EMBL" id="GBP78207.1"/>
    </source>
</evidence>
<evidence type="ECO:0000313" key="2">
    <source>
        <dbReference type="Proteomes" id="UP000299102"/>
    </source>
</evidence>
<dbReference type="Proteomes" id="UP000299102">
    <property type="component" value="Unassembled WGS sequence"/>
</dbReference>
<gene>
    <name evidence="1" type="ORF">EVAR_53992_1</name>
</gene>
<keyword evidence="2" id="KW-1185">Reference proteome</keyword>
<dbReference type="EMBL" id="BGZK01001361">
    <property type="protein sequence ID" value="GBP78207.1"/>
    <property type="molecule type" value="Genomic_DNA"/>
</dbReference>
<comment type="caution">
    <text evidence="1">The sequence shown here is derived from an EMBL/GenBank/DDBJ whole genome shotgun (WGS) entry which is preliminary data.</text>
</comment>
<name>A0A4C1YUZ6_EUMVA</name>
<protein>
    <submittedName>
        <fullName evidence="1">Uncharacterized protein</fullName>
    </submittedName>
</protein>
<accession>A0A4C1YUZ6</accession>
<organism evidence="1 2">
    <name type="scientific">Eumeta variegata</name>
    <name type="common">Bagworm moth</name>
    <name type="synonym">Eumeta japonica</name>
    <dbReference type="NCBI Taxonomy" id="151549"/>
    <lineage>
        <taxon>Eukaryota</taxon>
        <taxon>Metazoa</taxon>
        <taxon>Ecdysozoa</taxon>
        <taxon>Arthropoda</taxon>
        <taxon>Hexapoda</taxon>
        <taxon>Insecta</taxon>
        <taxon>Pterygota</taxon>
        <taxon>Neoptera</taxon>
        <taxon>Endopterygota</taxon>
        <taxon>Lepidoptera</taxon>
        <taxon>Glossata</taxon>
        <taxon>Ditrysia</taxon>
        <taxon>Tineoidea</taxon>
        <taxon>Psychidae</taxon>
        <taxon>Oiketicinae</taxon>
        <taxon>Eumeta</taxon>
    </lineage>
</organism>